<dbReference type="AlphaFoldDB" id="A0A5B9VX50"/>
<evidence type="ECO:0000256" key="2">
    <source>
        <dbReference type="ARBA" id="ARBA00023015"/>
    </source>
</evidence>
<dbReference type="PRINTS" id="PR00037">
    <property type="entry name" value="HTHLACR"/>
</dbReference>
<feature type="domain" description="HTH deoR-type" evidence="5">
    <location>
        <begin position="3"/>
        <end position="58"/>
    </location>
</feature>
<dbReference type="RefSeq" id="WP_148591787.1">
    <property type="nucleotide sequence ID" value="NZ_CP042997.1"/>
</dbReference>
<dbReference type="GO" id="GO:0003677">
    <property type="term" value="F:DNA binding"/>
    <property type="evidence" value="ECO:0007669"/>
    <property type="project" value="UniProtKB-KW"/>
</dbReference>
<dbReference type="InterPro" id="IPR037171">
    <property type="entry name" value="NagB/RpiA_transferase-like"/>
</dbReference>
<dbReference type="Gene3D" id="1.10.10.10">
    <property type="entry name" value="Winged helix-like DNA-binding domain superfamily/Winged helix DNA-binding domain"/>
    <property type="match status" value="1"/>
</dbReference>
<dbReference type="GO" id="GO:0003700">
    <property type="term" value="F:DNA-binding transcription factor activity"/>
    <property type="evidence" value="ECO:0007669"/>
    <property type="project" value="InterPro"/>
</dbReference>
<organism evidence="6 7">
    <name type="scientific">Aquisphaera giovannonii</name>
    <dbReference type="NCBI Taxonomy" id="406548"/>
    <lineage>
        <taxon>Bacteria</taxon>
        <taxon>Pseudomonadati</taxon>
        <taxon>Planctomycetota</taxon>
        <taxon>Planctomycetia</taxon>
        <taxon>Isosphaerales</taxon>
        <taxon>Isosphaeraceae</taxon>
        <taxon>Aquisphaera</taxon>
    </lineage>
</organism>
<dbReference type="OrthoDB" id="9798651at2"/>
<name>A0A5B9VX50_9BACT</name>
<dbReference type="SUPFAM" id="SSF100950">
    <property type="entry name" value="NagB/RpiA/CoA transferase-like"/>
    <property type="match status" value="1"/>
</dbReference>
<dbReference type="Gene3D" id="3.40.50.1360">
    <property type="match status" value="1"/>
</dbReference>
<evidence type="ECO:0000256" key="4">
    <source>
        <dbReference type="ARBA" id="ARBA00023163"/>
    </source>
</evidence>
<dbReference type="InterPro" id="IPR014036">
    <property type="entry name" value="DeoR-like_C"/>
</dbReference>
<protein>
    <submittedName>
        <fullName evidence="6">HTH-type transcriptional repressor GlcR</fullName>
    </submittedName>
</protein>
<keyword evidence="3" id="KW-0238">DNA-binding</keyword>
<sequence length="251" mass="26735">MLTAERKRWLLDVLKSEGKLLASDLSKRLGVSEDTVRRDLRELDKAGLLQRVHGGALPRSQTSIDYTEREKESTEAKEEIGEAAARLLRPGEVVAIDGGTTPLAVAEHLPADLALTVVTHSLPAVEVLSGHPKVDCVVVGGRLIKRYRATVGIAAVDAYRMLRPDACVLGAAGVHPVGGVTIFDGEEAEVKRAMVEHAARVIVVVAGEKLGTVAPYLLIPASRITHLVTDPSASEDAVQSLRELGVEVVVA</sequence>
<dbReference type="Proteomes" id="UP000324233">
    <property type="component" value="Chromosome"/>
</dbReference>
<dbReference type="SMART" id="SM01134">
    <property type="entry name" value="DeoRC"/>
    <property type="match status" value="1"/>
</dbReference>
<dbReference type="EMBL" id="CP042997">
    <property type="protein sequence ID" value="QEH32527.1"/>
    <property type="molecule type" value="Genomic_DNA"/>
</dbReference>
<dbReference type="InterPro" id="IPR001034">
    <property type="entry name" value="DeoR_HTH"/>
</dbReference>
<dbReference type="PANTHER" id="PTHR30363">
    <property type="entry name" value="HTH-TYPE TRANSCRIPTIONAL REGULATOR SRLR-RELATED"/>
    <property type="match status" value="1"/>
</dbReference>
<dbReference type="Pfam" id="PF08220">
    <property type="entry name" value="HTH_DeoR"/>
    <property type="match status" value="1"/>
</dbReference>
<dbReference type="SMART" id="SM00420">
    <property type="entry name" value="HTH_DEOR"/>
    <property type="match status" value="1"/>
</dbReference>
<dbReference type="PROSITE" id="PS00894">
    <property type="entry name" value="HTH_DEOR_1"/>
    <property type="match status" value="1"/>
</dbReference>
<proteinExistence type="predicted"/>
<dbReference type="KEGG" id="agv:OJF2_10040"/>
<dbReference type="SUPFAM" id="SSF46785">
    <property type="entry name" value="Winged helix' DNA-binding domain"/>
    <property type="match status" value="1"/>
</dbReference>
<keyword evidence="1" id="KW-0678">Repressor</keyword>
<reference evidence="6 7" key="1">
    <citation type="submission" date="2019-08" db="EMBL/GenBank/DDBJ databases">
        <title>Deep-cultivation of Planctomycetes and their phenomic and genomic characterization uncovers novel biology.</title>
        <authorList>
            <person name="Wiegand S."/>
            <person name="Jogler M."/>
            <person name="Boedeker C."/>
            <person name="Pinto D."/>
            <person name="Vollmers J."/>
            <person name="Rivas-Marin E."/>
            <person name="Kohn T."/>
            <person name="Peeters S.H."/>
            <person name="Heuer A."/>
            <person name="Rast P."/>
            <person name="Oberbeckmann S."/>
            <person name="Bunk B."/>
            <person name="Jeske O."/>
            <person name="Meyerdierks A."/>
            <person name="Storesund J.E."/>
            <person name="Kallscheuer N."/>
            <person name="Luecker S."/>
            <person name="Lage O.M."/>
            <person name="Pohl T."/>
            <person name="Merkel B.J."/>
            <person name="Hornburger P."/>
            <person name="Mueller R.-W."/>
            <person name="Bruemmer F."/>
            <person name="Labrenz M."/>
            <person name="Spormann A.M."/>
            <person name="Op den Camp H."/>
            <person name="Overmann J."/>
            <person name="Amann R."/>
            <person name="Jetten M.S.M."/>
            <person name="Mascher T."/>
            <person name="Medema M.H."/>
            <person name="Devos D.P."/>
            <person name="Kaster A.-K."/>
            <person name="Ovreas L."/>
            <person name="Rohde M."/>
            <person name="Galperin M.Y."/>
            <person name="Jogler C."/>
        </authorList>
    </citation>
    <scope>NUCLEOTIDE SEQUENCE [LARGE SCALE GENOMIC DNA]</scope>
    <source>
        <strain evidence="6 7">OJF2</strain>
    </source>
</reference>
<dbReference type="InterPro" id="IPR036390">
    <property type="entry name" value="WH_DNA-bd_sf"/>
</dbReference>
<dbReference type="PROSITE" id="PS51000">
    <property type="entry name" value="HTH_DEOR_2"/>
    <property type="match status" value="1"/>
</dbReference>
<dbReference type="Pfam" id="PF00455">
    <property type="entry name" value="DeoRC"/>
    <property type="match status" value="1"/>
</dbReference>
<accession>A0A5B9VX50</accession>
<keyword evidence="4" id="KW-0804">Transcription</keyword>
<dbReference type="InterPro" id="IPR036388">
    <property type="entry name" value="WH-like_DNA-bd_sf"/>
</dbReference>
<evidence type="ECO:0000256" key="3">
    <source>
        <dbReference type="ARBA" id="ARBA00023125"/>
    </source>
</evidence>
<evidence type="ECO:0000313" key="6">
    <source>
        <dbReference type="EMBL" id="QEH32527.1"/>
    </source>
</evidence>
<keyword evidence="7" id="KW-1185">Reference proteome</keyword>
<evidence type="ECO:0000259" key="5">
    <source>
        <dbReference type="PROSITE" id="PS51000"/>
    </source>
</evidence>
<evidence type="ECO:0000313" key="7">
    <source>
        <dbReference type="Proteomes" id="UP000324233"/>
    </source>
</evidence>
<gene>
    <name evidence="6" type="primary">glcR</name>
    <name evidence="6" type="ORF">OJF2_10040</name>
</gene>
<dbReference type="PANTHER" id="PTHR30363:SF4">
    <property type="entry name" value="GLYCEROL-3-PHOSPHATE REGULON REPRESSOR"/>
    <property type="match status" value="1"/>
</dbReference>
<dbReference type="InterPro" id="IPR050313">
    <property type="entry name" value="Carb_Metab_HTH_regulators"/>
</dbReference>
<keyword evidence="2" id="KW-0805">Transcription regulation</keyword>
<dbReference type="InterPro" id="IPR018356">
    <property type="entry name" value="Tscrpt_reg_HTH_DeoR_CS"/>
</dbReference>
<evidence type="ECO:0000256" key="1">
    <source>
        <dbReference type="ARBA" id="ARBA00022491"/>
    </source>
</evidence>